<organism evidence="10">
    <name type="scientific">marine sediment metagenome</name>
    <dbReference type="NCBI Taxonomy" id="412755"/>
    <lineage>
        <taxon>unclassified sequences</taxon>
        <taxon>metagenomes</taxon>
        <taxon>ecological metagenomes</taxon>
    </lineage>
</organism>
<comment type="subcellular location">
    <subcellularLocation>
        <location evidence="1">Membrane</location>
        <topology evidence="1">Multi-pass membrane protein</topology>
    </subcellularLocation>
</comment>
<evidence type="ECO:0000256" key="1">
    <source>
        <dbReference type="ARBA" id="ARBA00004141"/>
    </source>
</evidence>
<accession>X1KHA1</accession>
<dbReference type="GO" id="GO:0006679">
    <property type="term" value="P:glucosylceramide biosynthetic process"/>
    <property type="evidence" value="ECO:0007669"/>
    <property type="project" value="TreeGrafter"/>
</dbReference>
<dbReference type="InterPro" id="IPR025993">
    <property type="entry name" value="Ceramide_glucosylTrfase"/>
</dbReference>
<keyword evidence="7 9" id="KW-1133">Transmembrane helix</keyword>
<protein>
    <recommendedName>
        <fullName evidence="11">Glycosyltransferase 2-like domain-containing protein</fullName>
    </recommendedName>
</protein>
<proteinExistence type="predicted"/>
<feature type="non-terminal residue" evidence="10">
    <location>
        <position position="295"/>
    </location>
</feature>
<evidence type="ECO:0000256" key="2">
    <source>
        <dbReference type="ARBA" id="ARBA00004760"/>
    </source>
</evidence>
<dbReference type="AlphaFoldDB" id="X1KHA1"/>
<feature type="transmembrane region" description="Helical" evidence="9">
    <location>
        <begin position="231"/>
        <end position="253"/>
    </location>
</feature>
<dbReference type="PANTHER" id="PTHR12726">
    <property type="entry name" value="CERAMIDE GLUCOSYLTRANSFERASE"/>
    <property type="match status" value="1"/>
</dbReference>
<reference evidence="10" key="1">
    <citation type="journal article" date="2014" name="Front. Microbiol.">
        <title>High frequency of phylogenetically diverse reductive dehalogenase-homologous genes in deep subseafloor sedimentary metagenomes.</title>
        <authorList>
            <person name="Kawai M."/>
            <person name="Futagami T."/>
            <person name="Toyoda A."/>
            <person name="Takaki Y."/>
            <person name="Nishi S."/>
            <person name="Hori S."/>
            <person name="Arai W."/>
            <person name="Tsubouchi T."/>
            <person name="Morono Y."/>
            <person name="Uchiyama I."/>
            <person name="Ito T."/>
            <person name="Fujiyama A."/>
            <person name="Inagaki F."/>
            <person name="Takami H."/>
        </authorList>
    </citation>
    <scope>NUCLEOTIDE SEQUENCE</scope>
    <source>
        <strain evidence="10">Expedition CK06-06</strain>
    </source>
</reference>
<evidence type="ECO:0000256" key="4">
    <source>
        <dbReference type="ARBA" id="ARBA00022676"/>
    </source>
</evidence>
<evidence type="ECO:0000313" key="10">
    <source>
        <dbReference type="EMBL" id="GAI06058.1"/>
    </source>
</evidence>
<evidence type="ECO:0000256" key="7">
    <source>
        <dbReference type="ARBA" id="ARBA00022989"/>
    </source>
</evidence>
<dbReference type="GO" id="GO:0008120">
    <property type="term" value="F:ceramide glucosyltransferase activity"/>
    <property type="evidence" value="ECO:0007669"/>
    <property type="project" value="TreeGrafter"/>
</dbReference>
<gene>
    <name evidence="10" type="ORF">S06H3_19434</name>
</gene>
<evidence type="ECO:0000256" key="8">
    <source>
        <dbReference type="ARBA" id="ARBA00023136"/>
    </source>
</evidence>
<dbReference type="PANTHER" id="PTHR12726:SF0">
    <property type="entry name" value="CERAMIDE GLUCOSYLTRANSFERASE"/>
    <property type="match status" value="1"/>
</dbReference>
<dbReference type="EMBL" id="BARV01009956">
    <property type="protein sequence ID" value="GAI06058.1"/>
    <property type="molecule type" value="Genomic_DNA"/>
</dbReference>
<keyword evidence="4" id="KW-0328">Glycosyltransferase</keyword>
<feature type="non-terminal residue" evidence="10">
    <location>
        <position position="1"/>
    </location>
</feature>
<dbReference type="Pfam" id="PF13506">
    <property type="entry name" value="Glyco_transf_21"/>
    <property type="match status" value="1"/>
</dbReference>
<dbReference type="Gene3D" id="3.90.550.10">
    <property type="entry name" value="Spore Coat Polysaccharide Biosynthesis Protein SpsA, Chain A"/>
    <property type="match status" value="1"/>
</dbReference>
<dbReference type="InterPro" id="IPR029044">
    <property type="entry name" value="Nucleotide-diphossugar_trans"/>
</dbReference>
<comment type="pathway">
    <text evidence="3">Sphingolipid metabolism.</text>
</comment>
<keyword evidence="8 9" id="KW-0472">Membrane</keyword>
<evidence type="ECO:0000256" key="6">
    <source>
        <dbReference type="ARBA" id="ARBA00022692"/>
    </source>
</evidence>
<evidence type="ECO:0008006" key="11">
    <source>
        <dbReference type="Google" id="ProtNLM"/>
    </source>
</evidence>
<evidence type="ECO:0000256" key="9">
    <source>
        <dbReference type="SAM" id="Phobius"/>
    </source>
</evidence>
<dbReference type="SUPFAM" id="SSF53448">
    <property type="entry name" value="Nucleotide-diphospho-sugar transferases"/>
    <property type="match status" value="1"/>
</dbReference>
<sequence>SGPDFQSNITSFFNQDYENYLLWFVVADESDPAYSELCKLKNQLNQTSKAQDVQIFVAGKGQSCSQKIHNLLYCYERVSDDIDVLAFADSDACVRSDWLSHLVHPLRQPKNGVATGYRWFIPKKNNLASLALSALNAKVAQLLGNTHFNQAWGGSMAIRIDVFRRLGLDKIWTKALSDDLSLSRAVKKAGMKVAFVPACLVASHESTTWPKLFEFSRRQFLITRIYAPKTWWFGLLSSLYSVLGIWGAAGLAIYAATIQHKNLDLFASVPAVFFVNQLGRAILRQRTAEKLLQHE</sequence>
<keyword evidence="6 9" id="KW-0812">Transmembrane</keyword>
<dbReference type="GO" id="GO:0016020">
    <property type="term" value="C:membrane"/>
    <property type="evidence" value="ECO:0007669"/>
    <property type="project" value="UniProtKB-SubCell"/>
</dbReference>
<evidence type="ECO:0000256" key="3">
    <source>
        <dbReference type="ARBA" id="ARBA00004991"/>
    </source>
</evidence>
<comment type="caution">
    <text evidence="10">The sequence shown here is derived from an EMBL/GenBank/DDBJ whole genome shotgun (WGS) entry which is preliminary data.</text>
</comment>
<evidence type="ECO:0000256" key="5">
    <source>
        <dbReference type="ARBA" id="ARBA00022679"/>
    </source>
</evidence>
<keyword evidence="5" id="KW-0808">Transferase</keyword>
<name>X1KHA1_9ZZZZ</name>
<comment type="pathway">
    <text evidence="2">Lipid metabolism; sphingolipid metabolism.</text>
</comment>